<dbReference type="AlphaFoldDB" id="A0A7G8BQT4"/>
<evidence type="ECO:0000256" key="1">
    <source>
        <dbReference type="ARBA" id="ARBA00023172"/>
    </source>
</evidence>
<sequence>MACCSIKQRLELRSTFLFPLISSRRRTVPAGPKPNPRYFFWSGNGSPKSVVANWQRSYRRLFILADITKPDGSAKRCHPHMFRDTFAVEMLLAGVPIDQVSILLGHASVKITEKHYSPWVKARQVQLQQSVRNAWPVVAPKPAISANKRRRLRRNQGCRQLR</sequence>
<dbReference type="InterPro" id="IPR002104">
    <property type="entry name" value="Integrase_catalytic"/>
</dbReference>
<dbReference type="Pfam" id="PF00589">
    <property type="entry name" value="Phage_integrase"/>
    <property type="match status" value="1"/>
</dbReference>
<evidence type="ECO:0000313" key="3">
    <source>
        <dbReference type="EMBL" id="QNI34904.1"/>
    </source>
</evidence>
<dbReference type="Proteomes" id="UP000515312">
    <property type="component" value="Chromosome"/>
</dbReference>
<evidence type="ECO:0000259" key="2">
    <source>
        <dbReference type="PROSITE" id="PS51898"/>
    </source>
</evidence>
<dbReference type="Gene3D" id="1.10.443.10">
    <property type="entry name" value="Intergrase catalytic core"/>
    <property type="match status" value="1"/>
</dbReference>
<keyword evidence="1" id="KW-0233">DNA recombination</keyword>
<reference evidence="3 4" key="1">
    <citation type="submission" date="2020-08" db="EMBL/GenBank/DDBJ databases">
        <title>Edaphobacter telluris sp. nov. and Acidobacterium dinghuensis sp. nov., two acidobacteria isolated from forest soil.</title>
        <authorList>
            <person name="Fu J."/>
            <person name="Qiu L."/>
        </authorList>
    </citation>
    <scope>NUCLEOTIDE SEQUENCE [LARGE SCALE GENOMIC DNA]</scope>
    <source>
        <strain evidence="3">4Y35</strain>
    </source>
</reference>
<dbReference type="GO" id="GO:0015074">
    <property type="term" value="P:DNA integration"/>
    <property type="evidence" value="ECO:0007669"/>
    <property type="project" value="InterPro"/>
</dbReference>
<feature type="domain" description="Tyr recombinase" evidence="2">
    <location>
        <begin position="1"/>
        <end position="129"/>
    </location>
</feature>
<gene>
    <name evidence="3" type="ORF">H7849_10025</name>
</gene>
<dbReference type="SUPFAM" id="SSF56349">
    <property type="entry name" value="DNA breaking-rejoining enzymes"/>
    <property type="match status" value="1"/>
</dbReference>
<accession>A0A7G8BQT4</accession>
<proteinExistence type="predicted"/>
<dbReference type="InterPro" id="IPR013762">
    <property type="entry name" value="Integrase-like_cat_sf"/>
</dbReference>
<dbReference type="GO" id="GO:0003677">
    <property type="term" value="F:DNA binding"/>
    <property type="evidence" value="ECO:0007669"/>
    <property type="project" value="InterPro"/>
</dbReference>
<dbReference type="KEGG" id="adin:H7849_10025"/>
<dbReference type="PROSITE" id="PS51898">
    <property type="entry name" value="TYR_RECOMBINASE"/>
    <property type="match status" value="1"/>
</dbReference>
<evidence type="ECO:0000313" key="4">
    <source>
        <dbReference type="Proteomes" id="UP000515312"/>
    </source>
</evidence>
<dbReference type="GO" id="GO:0006310">
    <property type="term" value="P:DNA recombination"/>
    <property type="evidence" value="ECO:0007669"/>
    <property type="project" value="UniProtKB-KW"/>
</dbReference>
<keyword evidence="4" id="KW-1185">Reference proteome</keyword>
<protein>
    <submittedName>
        <fullName evidence="3">Site-specific integrase</fullName>
    </submittedName>
</protein>
<dbReference type="InterPro" id="IPR011010">
    <property type="entry name" value="DNA_brk_join_enz"/>
</dbReference>
<name>A0A7G8BQT4_9BACT</name>
<dbReference type="EMBL" id="CP060394">
    <property type="protein sequence ID" value="QNI34904.1"/>
    <property type="molecule type" value="Genomic_DNA"/>
</dbReference>
<organism evidence="3 4">
    <name type="scientific">Alloacidobacterium dinghuense</name>
    <dbReference type="NCBI Taxonomy" id="2763107"/>
    <lineage>
        <taxon>Bacteria</taxon>
        <taxon>Pseudomonadati</taxon>
        <taxon>Acidobacteriota</taxon>
        <taxon>Terriglobia</taxon>
        <taxon>Terriglobales</taxon>
        <taxon>Acidobacteriaceae</taxon>
        <taxon>Alloacidobacterium</taxon>
    </lineage>
</organism>
<dbReference type="CDD" id="cd00397">
    <property type="entry name" value="DNA_BRE_C"/>
    <property type="match status" value="1"/>
</dbReference>